<dbReference type="RefSeq" id="WP_169562690.1">
    <property type="nucleotide sequence ID" value="NZ_JAAXYH010000001.1"/>
</dbReference>
<evidence type="ECO:0000313" key="3">
    <source>
        <dbReference type="Proteomes" id="UP000737113"/>
    </source>
</evidence>
<accession>A0A972FQ17</accession>
<keyword evidence="3" id="KW-1185">Reference proteome</keyword>
<evidence type="ECO:0000256" key="1">
    <source>
        <dbReference type="SAM" id="SignalP"/>
    </source>
</evidence>
<organism evidence="2 3">
    <name type="scientific">Shewanella salipaludis</name>
    <dbReference type="NCBI Taxonomy" id="2723052"/>
    <lineage>
        <taxon>Bacteria</taxon>
        <taxon>Pseudomonadati</taxon>
        <taxon>Pseudomonadota</taxon>
        <taxon>Gammaproteobacteria</taxon>
        <taxon>Alteromonadales</taxon>
        <taxon>Shewanellaceae</taxon>
        <taxon>Shewanella</taxon>
    </lineage>
</organism>
<evidence type="ECO:0000313" key="2">
    <source>
        <dbReference type="EMBL" id="NMH64023.1"/>
    </source>
</evidence>
<feature type="chain" id="PRO_5037907512" description="Lipoprotein" evidence="1">
    <location>
        <begin position="31"/>
        <end position="120"/>
    </location>
</feature>
<name>A0A972FQ17_9GAMM</name>
<sequence length="120" mass="13220">MKALKFFGTCLLSAPLLMCLAGCAPPLAHACHYRQQSYVGKLLEISDSGYLFRLYGAGTDLPDLLRLSHEAVLKAAPHWQALENHQYRLSFSLLEQGSCAAYRLEAISPPRLMQASGSRP</sequence>
<protein>
    <recommendedName>
        <fullName evidence="4">Lipoprotein</fullName>
    </recommendedName>
</protein>
<dbReference type="EMBL" id="JAAXYH010000001">
    <property type="protein sequence ID" value="NMH64023.1"/>
    <property type="molecule type" value="Genomic_DNA"/>
</dbReference>
<dbReference type="Proteomes" id="UP000737113">
    <property type="component" value="Unassembled WGS sequence"/>
</dbReference>
<dbReference type="AlphaFoldDB" id="A0A972FQ17"/>
<reference evidence="2" key="1">
    <citation type="submission" date="2020-04" db="EMBL/GenBank/DDBJ databases">
        <title>Description of Shewanella salipaludis sp. nov., isolated from a salt marsh.</title>
        <authorList>
            <person name="Park S."/>
            <person name="Yoon J.-H."/>
        </authorList>
    </citation>
    <scope>NUCLEOTIDE SEQUENCE</scope>
    <source>
        <strain evidence="2">SHSM-M6</strain>
    </source>
</reference>
<proteinExistence type="predicted"/>
<feature type="signal peptide" evidence="1">
    <location>
        <begin position="1"/>
        <end position="30"/>
    </location>
</feature>
<comment type="caution">
    <text evidence="2">The sequence shown here is derived from an EMBL/GenBank/DDBJ whole genome shotgun (WGS) entry which is preliminary data.</text>
</comment>
<keyword evidence="1" id="KW-0732">Signal</keyword>
<gene>
    <name evidence="2" type="ORF">HC757_02380</name>
</gene>
<evidence type="ECO:0008006" key="4">
    <source>
        <dbReference type="Google" id="ProtNLM"/>
    </source>
</evidence>